<dbReference type="OrthoDB" id="2110130at2759"/>
<keyword evidence="1" id="KW-0677">Repeat</keyword>
<name>A0A225WZP9_9STRA</name>
<evidence type="ECO:0000256" key="2">
    <source>
        <dbReference type="ARBA" id="ARBA00022741"/>
    </source>
</evidence>
<dbReference type="PANTHER" id="PTHR19211:SF134">
    <property type="entry name" value="ABC TRANSPORTER DOMAIN-CONTAINING PROTEIN"/>
    <property type="match status" value="1"/>
</dbReference>
<evidence type="ECO:0000256" key="1">
    <source>
        <dbReference type="ARBA" id="ARBA00022737"/>
    </source>
</evidence>
<evidence type="ECO:0000313" key="6">
    <source>
        <dbReference type="Proteomes" id="UP000198211"/>
    </source>
</evidence>
<comment type="caution">
    <text evidence="5">The sequence shown here is derived from an EMBL/GenBank/DDBJ whole genome shotgun (WGS) entry which is preliminary data.</text>
</comment>
<dbReference type="InterPro" id="IPR032781">
    <property type="entry name" value="ABC_tran_Xtn"/>
</dbReference>
<organism evidence="5 6">
    <name type="scientific">Phytophthora megakarya</name>
    <dbReference type="NCBI Taxonomy" id="4795"/>
    <lineage>
        <taxon>Eukaryota</taxon>
        <taxon>Sar</taxon>
        <taxon>Stramenopiles</taxon>
        <taxon>Oomycota</taxon>
        <taxon>Peronosporomycetes</taxon>
        <taxon>Peronosporales</taxon>
        <taxon>Peronosporaceae</taxon>
        <taxon>Phytophthora</taxon>
    </lineage>
</organism>
<dbReference type="Gene3D" id="3.40.50.300">
    <property type="entry name" value="P-loop containing nucleotide triphosphate hydrolases"/>
    <property type="match status" value="1"/>
</dbReference>
<keyword evidence="2" id="KW-0547">Nucleotide-binding</keyword>
<sequence>MIVVSHDRNFLNAATTDIIQLTNQKLVYYKGEYNTFEYTIKENLRYQRKAYDAQQMKIQYMQEFIERFRANAKKASLVQSRVKALNKIL</sequence>
<keyword evidence="3" id="KW-0067">ATP-binding</keyword>
<dbReference type="Proteomes" id="UP000198211">
    <property type="component" value="Unassembled WGS sequence"/>
</dbReference>
<proteinExistence type="predicted"/>
<dbReference type="EMBL" id="NBNE01000142">
    <property type="protein sequence ID" value="OWZ22380.1"/>
    <property type="molecule type" value="Genomic_DNA"/>
</dbReference>
<dbReference type="Pfam" id="PF12848">
    <property type="entry name" value="ABC_tran_Xtn"/>
    <property type="match status" value="1"/>
</dbReference>
<feature type="domain" description="ABC-transporter extension" evidence="4">
    <location>
        <begin position="20"/>
        <end position="88"/>
    </location>
</feature>
<reference evidence="6" key="1">
    <citation type="submission" date="2017-03" db="EMBL/GenBank/DDBJ databases">
        <title>Phytopthora megakarya and P. palmivora, two closely related causual agents of cacao black pod achieved similar genome size and gene model numbers by different mechanisms.</title>
        <authorList>
            <person name="Ali S."/>
            <person name="Shao J."/>
            <person name="Larry D.J."/>
            <person name="Kronmiller B."/>
            <person name="Shen D."/>
            <person name="Strem M.D."/>
            <person name="Melnick R.L."/>
            <person name="Guiltinan M.J."/>
            <person name="Tyler B.M."/>
            <person name="Meinhardt L.W."/>
            <person name="Bailey B.A."/>
        </authorList>
    </citation>
    <scope>NUCLEOTIDE SEQUENCE [LARGE SCALE GENOMIC DNA]</scope>
    <source>
        <strain evidence="6">zdho120</strain>
    </source>
</reference>
<evidence type="ECO:0000256" key="3">
    <source>
        <dbReference type="ARBA" id="ARBA00022840"/>
    </source>
</evidence>
<dbReference type="InterPro" id="IPR050611">
    <property type="entry name" value="ABCF"/>
</dbReference>
<gene>
    <name evidence="5" type="ORF">PHMEG_0002939</name>
</gene>
<dbReference type="PANTHER" id="PTHR19211">
    <property type="entry name" value="ATP-BINDING TRANSPORT PROTEIN-RELATED"/>
    <property type="match status" value="1"/>
</dbReference>
<evidence type="ECO:0000313" key="5">
    <source>
        <dbReference type="EMBL" id="OWZ22380.1"/>
    </source>
</evidence>
<dbReference type="STRING" id="4795.A0A225WZP9"/>
<keyword evidence="6" id="KW-1185">Reference proteome</keyword>
<dbReference type="AlphaFoldDB" id="A0A225WZP9"/>
<evidence type="ECO:0000259" key="4">
    <source>
        <dbReference type="Pfam" id="PF12848"/>
    </source>
</evidence>
<accession>A0A225WZP9</accession>
<dbReference type="InterPro" id="IPR027417">
    <property type="entry name" value="P-loop_NTPase"/>
</dbReference>
<protein>
    <submittedName>
        <fullName evidence="5">ABC transporter</fullName>
    </submittedName>
</protein>
<dbReference type="GO" id="GO:0005524">
    <property type="term" value="F:ATP binding"/>
    <property type="evidence" value="ECO:0007669"/>
    <property type="project" value="UniProtKB-KW"/>
</dbReference>